<dbReference type="AlphaFoldDB" id="A0A080VX61"/>
<evidence type="ECO:0000313" key="5">
    <source>
        <dbReference type="Proteomes" id="UP000045039"/>
    </source>
</evidence>
<reference evidence="3" key="5">
    <citation type="submission" date="2020-01" db="EMBL/GenBank/DDBJ databases">
        <title>Bacteria Cultured from War Wounds Associated with the Conflict in Eastern Ukraine.</title>
        <authorList>
            <person name="Snesrud E."/>
            <person name="Galac M.R."/>
            <person name="Mc Gann P."/>
            <person name="Valentine K."/>
            <person name="Viacheslav K."/>
        </authorList>
    </citation>
    <scope>NUCLEOTIDE SEQUENCE</scope>
    <source>
        <strain evidence="3">VNMU148</strain>
    </source>
</reference>
<evidence type="ECO:0000313" key="4">
    <source>
        <dbReference type="EMBL" id="RPM17050.1"/>
    </source>
</evidence>
<sequence length="107" mass="11514">MLLVFGLNLLAFTALCLAMNRHHKNLLGHEPSASRVLLLRGVALLDLGLALAFSIHRQGVEIGIVFWSCLLMLAAGTLVLLLAWRPRWALPCAAGVPLLGGVLALLR</sequence>
<dbReference type="Proteomes" id="UP000284767">
    <property type="component" value="Unassembled WGS sequence"/>
</dbReference>
<keyword evidence="1" id="KW-0812">Transmembrane</keyword>
<reference evidence="5" key="1">
    <citation type="submission" date="2015-06" db="EMBL/GenBank/DDBJ databases">
        <authorList>
            <person name="Radhakrishnan Rajesh"/>
            <person name="Underwood Anthony"/>
            <person name="Al-Shahib Ali"/>
        </authorList>
    </citation>
    <scope>NUCLEOTIDE SEQUENCE [LARGE SCALE GENOMIC DNA]</scope>
    <source>
        <strain evidence="5">P19_London_7_VIM_2_05_10</strain>
    </source>
</reference>
<dbReference type="Proteomes" id="UP000644192">
    <property type="component" value="Unassembled WGS sequence"/>
</dbReference>
<reference evidence="2" key="2">
    <citation type="submission" date="2015-06" db="EMBL/GenBank/DDBJ databases">
        <authorList>
            <person name="Radhakrishnan R."/>
            <person name="Underwood A."/>
            <person name="Al-Shahib A."/>
        </authorList>
    </citation>
    <scope>NUCLEOTIDE SEQUENCE</scope>
    <source>
        <strain evidence="2">P19_London_7_VIM_2_05_10</strain>
    </source>
</reference>
<dbReference type="InterPro" id="IPR021762">
    <property type="entry name" value="DUF3325"/>
</dbReference>
<accession>A0A080VX61</accession>
<dbReference type="EMBL" id="NSNE01000006">
    <property type="protein sequence ID" value="RPM17050.1"/>
    <property type="molecule type" value="Genomic_DNA"/>
</dbReference>
<reference evidence="4 6" key="4">
    <citation type="submission" date="2019-01" db="EMBL/GenBank/DDBJ databases">
        <title>The Pseudomonas aeruginosa pan-genome provides new insights on its population structure, horizontal gene transfer and pathogenicity.</title>
        <authorList>
            <person name="Freschi L."/>
            <person name="Vincent A.T."/>
            <person name="Jeukens J."/>
            <person name="Emond-Rheault J.-G."/>
            <person name="Kukavica-Ibrulj I."/>
            <person name="Dupont M.-J."/>
            <person name="Charette S.J."/>
            <person name="Boyle B."/>
            <person name="Levesque R.C."/>
        </authorList>
    </citation>
    <scope>NUCLEOTIDE SEQUENCE [LARGE SCALE GENOMIC DNA]</scope>
    <source>
        <strain evidence="4 6">PA-W36</strain>
    </source>
</reference>
<comment type="caution">
    <text evidence="3">The sequence shown here is derived from an EMBL/GenBank/DDBJ whole genome shotgun (WGS) entry which is preliminary data.</text>
</comment>
<name>A0A080VX61_PSEAI</name>
<feature type="transmembrane region" description="Helical" evidence="1">
    <location>
        <begin position="88"/>
        <end position="106"/>
    </location>
</feature>
<feature type="transmembrane region" description="Helical" evidence="1">
    <location>
        <begin position="37"/>
        <end position="55"/>
    </location>
</feature>
<evidence type="ECO:0000313" key="6">
    <source>
        <dbReference type="Proteomes" id="UP000284767"/>
    </source>
</evidence>
<dbReference type="Pfam" id="PF11804">
    <property type="entry name" value="DUF3325"/>
    <property type="match status" value="1"/>
</dbReference>
<dbReference type="Proteomes" id="UP000045039">
    <property type="component" value="Unassembled WGS sequence"/>
</dbReference>
<keyword evidence="1" id="KW-0472">Membrane</keyword>
<evidence type="ECO:0000313" key="7">
    <source>
        <dbReference type="Proteomes" id="UP000644192"/>
    </source>
</evidence>
<keyword evidence="1" id="KW-1133">Transmembrane helix</keyword>
<feature type="transmembrane region" description="Helical" evidence="1">
    <location>
        <begin position="62"/>
        <end position="82"/>
    </location>
</feature>
<organism evidence="3 7">
    <name type="scientific">Pseudomonas aeruginosa</name>
    <dbReference type="NCBI Taxonomy" id="287"/>
    <lineage>
        <taxon>Bacteria</taxon>
        <taxon>Pseudomonadati</taxon>
        <taxon>Pseudomonadota</taxon>
        <taxon>Gammaproteobacteria</taxon>
        <taxon>Pseudomonadales</taxon>
        <taxon>Pseudomonadaceae</taxon>
        <taxon>Pseudomonas</taxon>
    </lineage>
</organism>
<evidence type="ECO:0000313" key="3">
    <source>
        <dbReference type="EMBL" id="MZZ16932.1"/>
    </source>
</evidence>
<evidence type="ECO:0000256" key="1">
    <source>
        <dbReference type="SAM" id="Phobius"/>
    </source>
</evidence>
<protein>
    <submittedName>
        <fullName evidence="4">DUF3325 domain-containing protein</fullName>
    </submittedName>
    <submittedName>
        <fullName evidence="3">DUF3325 family protein</fullName>
    </submittedName>
</protein>
<accession>A0A1S1C3V8</accession>
<dbReference type="EMBL" id="WXZT01000038">
    <property type="protein sequence ID" value="MZZ16932.1"/>
    <property type="molecule type" value="Genomic_DNA"/>
</dbReference>
<reference evidence="4 6" key="3">
    <citation type="submission" date="2017-08" db="EMBL/GenBank/DDBJ databases">
        <authorList>
            <person name="Feschi L."/>
            <person name="Jeukens J."/>
            <person name="Emond-Rheault J.-G."/>
            <person name="Kukavica-Ibrulj I."/>
            <person name="Boyle B."/>
            <person name="Levesque R.C."/>
        </authorList>
    </citation>
    <scope>NUCLEOTIDE SEQUENCE [LARGE SCALE GENOMIC DNA]</scope>
    <source>
        <strain evidence="4 6">PA-W36</strain>
    </source>
</reference>
<proteinExistence type="predicted"/>
<dbReference type="EMBL" id="CVVU01000222">
    <property type="protein sequence ID" value="CRP43023.1"/>
    <property type="molecule type" value="Genomic_DNA"/>
</dbReference>
<dbReference type="RefSeq" id="WP_003103035.1">
    <property type="nucleotide sequence ID" value="NZ_AP024513.1"/>
</dbReference>
<evidence type="ECO:0000313" key="2">
    <source>
        <dbReference type="EMBL" id="CRP43023.1"/>
    </source>
</evidence>
<gene>
    <name evidence="3" type="ORF">GUL26_32195</name>
    <name evidence="4" type="ORF">IPC1295_12840</name>
    <name evidence="2" type="ORF">PAERUG_P19_London_7_VIM_2_05_10_04431</name>
</gene>
<dbReference type="eggNOG" id="ENOG5033AD4">
    <property type="taxonomic scope" value="Bacteria"/>
</dbReference>